<evidence type="ECO:0000313" key="1">
    <source>
        <dbReference type="EMBL" id="QDT01758.1"/>
    </source>
</evidence>
<protein>
    <submittedName>
        <fullName evidence="1">Uncharacterized protein</fullName>
    </submittedName>
</protein>
<reference evidence="1 2" key="1">
    <citation type="submission" date="2019-02" db="EMBL/GenBank/DDBJ databases">
        <title>Deep-cultivation of Planctomycetes and their phenomic and genomic characterization uncovers novel biology.</title>
        <authorList>
            <person name="Wiegand S."/>
            <person name="Jogler M."/>
            <person name="Boedeker C."/>
            <person name="Pinto D."/>
            <person name="Vollmers J."/>
            <person name="Rivas-Marin E."/>
            <person name="Kohn T."/>
            <person name="Peeters S.H."/>
            <person name="Heuer A."/>
            <person name="Rast P."/>
            <person name="Oberbeckmann S."/>
            <person name="Bunk B."/>
            <person name="Jeske O."/>
            <person name="Meyerdierks A."/>
            <person name="Storesund J.E."/>
            <person name="Kallscheuer N."/>
            <person name="Luecker S."/>
            <person name="Lage O.M."/>
            <person name="Pohl T."/>
            <person name="Merkel B.J."/>
            <person name="Hornburger P."/>
            <person name="Mueller R.-W."/>
            <person name="Bruemmer F."/>
            <person name="Labrenz M."/>
            <person name="Spormann A.M."/>
            <person name="Op den Camp H."/>
            <person name="Overmann J."/>
            <person name="Amann R."/>
            <person name="Jetten M.S.M."/>
            <person name="Mascher T."/>
            <person name="Medema M.H."/>
            <person name="Devos D.P."/>
            <person name="Kaster A.-K."/>
            <person name="Ovreas L."/>
            <person name="Rohde M."/>
            <person name="Galperin M.Y."/>
            <person name="Jogler C."/>
        </authorList>
    </citation>
    <scope>NUCLEOTIDE SEQUENCE [LARGE SCALE GENOMIC DNA]</scope>
    <source>
        <strain evidence="1 2">K22_7</strain>
    </source>
</reference>
<evidence type="ECO:0000313" key="2">
    <source>
        <dbReference type="Proteomes" id="UP000318538"/>
    </source>
</evidence>
<proteinExistence type="predicted"/>
<accession>A0A517N430</accession>
<name>A0A517N430_9BACT</name>
<sequence>MYDTASPFWSRTSRRGIAGTTKNDMGTITANDHSKPLRQLMSTALKAELARYADRGSFRCAFDGEYGFVIAVLYPAIAKQVG</sequence>
<dbReference type="KEGG" id="rlc:K227x_01260"/>
<keyword evidence="2" id="KW-1185">Reference proteome</keyword>
<dbReference type="AlphaFoldDB" id="A0A517N430"/>
<organism evidence="1 2">
    <name type="scientific">Rubripirellula lacrimiformis</name>
    <dbReference type="NCBI Taxonomy" id="1930273"/>
    <lineage>
        <taxon>Bacteria</taxon>
        <taxon>Pseudomonadati</taxon>
        <taxon>Planctomycetota</taxon>
        <taxon>Planctomycetia</taxon>
        <taxon>Pirellulales</taxon>
        <taxon>Pirellulaceae</taxon>
        <taxon>Rubripirellula</taxon>
    </lineage>
</organism>
<gene>
    <name evidence="1" type="ORF">K227x_01260</name>
</gene>
<dbReference type="Proteomes" id="UP000318538">
    <property type="component" value="Chromosome"/>
</dbReference>
<dbReference type="EMBL" id="CP036525">
    <property type="protein sequence ID" value="QDT01758.1"/>
    <property type="molecule type" value="Genomic_DNA"/>
</dbReference>